<dbReference type="RefSeq" id="WP_185028607.1">
    <property type="nucleotide sequence ID" value="NZ_BNBN01000004.1"/>
</dbReference>
<dbReference type="GO" id="GO:0046990">
    <property type="term" value="F:N-hydroxyarylamine O-acetyltransferase activity"/>
    <property type="evidence" value="ECO:0007669"/>
    <property type="project" value="UniProtKB-EC"/>
</dbReference>
<proteinExistence type="inferred from homology"/>
<protein>
    <submittedName>
        <fullName evidence="2">N-hydroxyarylamine O-acetyltransferase</fullName>
        <ecNumber evidence="2">2.3.1.118</ecNumber>
    </submittedName>
</protein>
<dbReference type="AlphaFoldDB" id="A0A7X0HCX7"/>
<keyword evidence="3" id="KW-1185">Reference proteome</keyword>
<keyword evidence="2" id="KW-0808">Transferase</keyword>
<dbReference type="PANTHER" id="PTHR11786">
    <property type="entry name" value="N-HYDROXYARYLAMINE O-ACETYLTRANSFERASE"/>
    <property type="match status" value="1"/>
</dbReference>
<dbReference type="Gene3D" id="3.30.2140.10">
    <property type="entry name" value="Arylamine N-acetyltransferase"/>
    <property type="match status" value="1"/>
</dbReference>
<dbReference type="EC" id="2.3.1.118" evidence="2"/>
<dbReference type="Pfam" id="PF00797">
    <property type="entry name" value="Acetyltransf_2"/>
    <property type="match status" value="1"/>
</dbReference>
<accession>A0A7X0HCX7</accession>
<dbReference type="EMBL" id="JACHEM010000003">
    <property type="protein sequence ID" value="MBB6435275.1"/>
    <property type="molecule type" value="Genomic_DNA"/>
</dbReference>
<reference evidence="2 3" key="1">
    <citation type="submission" date="2020-08" db="EMBL/GenBank/DDBJ databases">
        <title>Genomic Encyclopedia of Type Strains, Phase IV (KMG-IV): sequencing the most valuable type-strain genomes for metagenomic binning, comparative biology and taxonomic classification.</title>
        <authorList>
            <person name="Goeker M."/>
        </authorList>
    </citation>
    <scope>NUCLEOTIDE SEQUENCE [LARGE SCALE GENOMIC DNA]</scope>
    <source>
        <strain evidence="2 3">DSM 40141</strain>
    </source>
</reference>
<dbReference type="PANTHER" id="PTHR11786:SF0">
    <property type="entry name" value="ARYLAMINE N-ACETYLTRANSFERASE 4-RELATED"/>
    <property type="match status" value="1"/>
</dbReference>
<name>A0A7X0HCX7_9ACTN</name>
<dbReference type="Proteomes" id="UP000540423">
    <property type="component" value="Unassembled WGS sequence"/>
</dbReference>
<dbReference type="InterPro" id="IPR038765">
    <property type="entry name" value="Papain-like_cys_pep_sf"/>
</dbReference>
<evidence type="ECO:0000256" key="1">
    <source>
        <dbReference type="ARBA" id="ARBA00006547"/>
    </source>
</evidence>
<comment type="caution">
    <text evidence="2">The sequence shown here is derived from an EMBL/GenBank/DDBJ whole genome shotgun (WGS) entry which is preliminary data.</text>
</comment>
<sequence>MWNSDELDLDGYLTRLGHEGDRSPTPANLRALHRAHVLNVRWDNLSAYLHGDVPLDLAALQRKMVSGRGGGYCFEHVTLFAALLEALGYRFFVVQGRVVMGSTKMLPTTHAMLVVGFDDGSRWLCDVGFGASMLEPVELVEGPEGVEVAQDAWTYRLRRQEVTPGAVGWAMYQPAQGPDTDDGTGWMVRHTVTLDPQYPVDLRTTNFFVALSPHSPFSRRLFVQRVLPDRLHVLDHLELTSSHPDPSLPTETRELEPHEVPKVLADVFGIEPSEEDAALLVEKLTAS</sequence>
<evidence type="ECO:0000313" key="2">
    <source>
        <dbReference type="EMBL" id="MBB6435275.1"/>
    </source>
</evidence>
<dbReference type="InterPro" id="IPR001447">
    <property type="entry name" value="Arylamine_N-AcTrfase"/>
</dbReference>
<evidence type="ECO:0000313" key="3">
    <source>
        <dbReference type="Proteomes" id="UP000540423"/>
    </source>
</evidence>
<gene>
    <name evidence="2" type="ORF">HNQ79_001726</name>
</gene>
<comment type="similarity">
    <text evidence="1">Belongs to the arylamine N-acetyltransferase family.</text>
</comment>
<organism evidence="2 3">
    <name type="scientific">Streptomyces candidus</name>
    <dbReference type="NCBI Taxonomy" id="67283"/>
    <lineage>
        <taxon>Bacteria</taxon>
        <taxon>Bacillati</taxon>
        <taxon>Actinomycetota</taxon>
        <taxon>Actinomycetes</taxon>
        <taxon>Kitasatosporales</taxon>
        <taxon>Streptomycetaceae</taxon>
        <taxon>Streptomyces</taxon>
    </lineage>
</organism>
<dbReference type="Gene3D" id="2.40.128.150">
    <property type="entry name" value="Cysteine proteinases"/>
    <property type="match status" value="1"/>
</dbReference>
<keyword evidence="2" id="KW-0012">Acyltransferase</keyword>
<dbReference type="SUPFAM" id="SSF54001">
    <property type="entry name" value="Cysteine proteinases"/>
    <property type="match status" value="1"/>
</dbReference>